<name>A0A4Y9J7Z1_9STRE</name>
<evidence type="ECO:0000313" key="1">
    <source>
        <dbReference type="EMBL" id="TFU96611.1"/>
    </source>
</evidence>
<dbReference type="OrthoDB" id="1625495at2"/>
<evidence type="ECO:0000313" key="2">
    <source>
        <dbReference type="Proteomes" id="UP000297253"/>
    </source>
</evidence>
<protein>
    <submittedName>
        <fullName evidence="1">Uncharacterized protein</fullName>
    </submittedName>
</protein>
<dbReference type="RefSeq" id="WP_135182968.1">
    <property type="nucleotide sequence ID" value="NZ_JADGKZ010000038.1"/>
</dbReference>
<dbReference type="EMBL" id="SPPD01000038">
    <property type="protein sequence ID" value="TFU96611.1"/>
    <property type="molecule type" value="Genomic_DNA"/>
</dbReference>
<dbReference type="AlphaFoldDB" id="A0A4Y9J7Z1"/>
<comment type="caution">
    <text evidence="1">The sequence shown here is derived from an EMBL/GenBank/DDBJ whole genome shotgun (WGS) entry which is preliminary data.</text>
</comment>
<accession>A0A4Y9J7Z1</accession>
<gene>
    <name evidence="1" type="ORF">E4T82_11865</name>
</gene>
<reference evidence="1 2" key="1">
    <citation type="submission" date="2019-03" db="EMBL/GenBank/DDBJ databases">
        <title>Diversity of the mouse oral microbiome.</title>
        <authorList>
            <person name="Joseph S."/>
            <person name="Aduse-Opoku J."/>
            <person name="Curtis M."/>
            <person name="Wade W."/>
            <person name="Hashim A."/>
        </authorList>
    </citation>
    <scope>NUCLEOTIDE SEQUENCE [LARGE SCALE GENOMIC DNA]</scope>
    <source>
        <strain evidence="1 2">WM131</strain>
    </source>
</reference>
<dbReference type="Proteomes" id="UP000297253">
    <property type="component" value="Unassembled WGS sequence"/>
</dbReference>
<organism evidence="1 2">
    <name type="scientific">Streptococcus cuniculi</name>
    <dbReference type="NCBI Taxonomy" id="1432788"/>
    <lineage>
        <taxon>Bacteria</taxon>
        <taxon>Bacillati</taxon>
        <taxon>Bacillota</taxon>
        <taxon>Bacilli</taxon>
        <taxon>Lactobacillales</taxon>
        <taxon>Streptococcaceae</taxon>
        <taxon>Streptococcus</taxon>
    </lineage>
</organism>
<proteinExistence type="predicted"/>
<sequence>MTSDQIEWFVSVMNHQSISWIQEELKKRYSIVLSKAGIYKRKNYYQASPRRDREIVCRQCGMTMTVRAYQDRRTDYCSKQCEKRYWKKTHRAKT</sequence>